<proteinExistence type="inferred from homology"/>
<dbReference type="GO" id="GO:0005829">
    <property type="term" value="C:cytosol"/>
    <property type="evidence" value="ECO:0007669"/>
    <property type="project" value="TreeGrafter"/>
</dbReference>
<evidence type="ECO:0000313" key="4">
    <source>
        <dbReference type="Proteomes" id="UP000095281"/>
    </source>
</evidence>
<dbReference type="GO" id="GO:0000056">
    <property type="term" value="P:ribosomal small subunit export from nucleus"/>
    <property type="evidence" value="ECO:0007669"/>
    <property type="project" value="TreeGrafter"/>
</dbReference>
<feature type="region of interest" description="Disordered" evidence="3">
    <location>
        <begin position="56"/>
        <end position="96"/>
    </location>
</feature>
<dbReference type="OMA" id="TCEERRM"/>
<comment type="similarity">
    <text evidence="1">Belongs to the LTV1 family.</text>
</comment>
<evidence type="ECO:0000256" key="1">
    <source>
        <dbReference type="ARBA" id="ARBA00009078"/>
    </source>
</evidence>
<feature type="compositionally biased region" description="Basic and acidic residues" evidence="3">
    <location>
        <begin position="65"/>
        <end position="96"/>
    </location>
</feature>
<evidence type="ECO:0000256" key="3">
    <source>
        <dbReference type="SAM" id="MobiDB-lite"/>
    </source>
</evidence>
<dbReference type="PANTHER" id="PTHR21531:SF0">
    <property type="entry name" value="PROTEIN LTV1 HOMOLOG"/>
    <property type="match status" value="1"/>
</dbReference>
<sequence>MSVVDFGNVKGGIQQFNQPTEIRETVSLGRKSKHSLNESEMEVDVKDDLRSVRSSRVSMASTFRPKGETCEERRMRKQAIKEERRERRQEKKANKLAFREQRKAINAEKSAIGGGKIKIRPIN</sequence>
<dbReference type="GO" id="GO:0005634">
    <property type="term" value="C:nucleus"/>
    <property type="evidence" value="ECO:0007669"/>
    <property type="project" value="TreeGrafter"/>
</dbReference>
<dbReference type="InterPro" id="IPR007307">
    <property type="entry name" value="Ltv1"/>
</dbReference>
<dbReference type="Proteomes" id="UP000095281">
    <property type="component" value="Unplaced"/>
</dbReference>
<dbReference type="WBParaSite" id="MhA1_Contig261.frz3.gene26">
    <property type="protein sequence ID" value="MhA1_Contig261.frz3.gene26"/>
    <property type="gene ID" value="MhA1_Contig261.frz3.gene26"/>
</dbReference>
<evidence type="ECO:0000256" key="2">
    <source>
        <dbReference type="ARBA" id="ARBA00021561"/>
    </source>
</evidence>
<evidence type="ECO:0000313" key="5">
    <source>
        <dbReference type="WBParaSite" id="MhA1_Contig261.frz3.gene26"/>
    </source>
</evidence>
<keyword evidence="4" id="KW-1185">Reference proteome</keyword>
<accession>A0A1I8BIS8</accession>
<name>A0A1I8BIS8_MELHA</name>
<protein>
    <recommendedName>
        <fullName evidence="2">Protein LTV1 homolog</fullName>
    </recommendedName>
</protein>
<dbReference type="AlphaFoldDB" id="A0A1I8BIS8"/>
<dbReference type="GO" id="GO:0042274">
    <property type="term" value="P:ribosomal small subunit biogenesis"/>
    <property type="evidence" value="ECO:0007669"/>
    <property type="project" value="InterPro"/>
</dbReference>
<reference evidence="5" key="1">
    <citation type="submission" date="2016-11" db="UniProtKB">
        <authorList>
            <consortium name="WormBaseParasite"/>
        </authorList>
    </citation>
    <scope>IDENTIFICATION</scope>
</reference>
<organism evidence="4 5">
    <name type="scientific">Meloidogyne hapla</name>
    <name type="common">Root-knot nematode worm</name>
    <dbReference type="NCBI Taxonomy" id="6305"/>
    <lineage>
        <taxon>Eukaryota</taxon>
        <taxon>Metazoa</taxon>
        <taxon>Ecdysozoa</taxon>
        <taxon>Nematoda</taxon>
        <taxon>Chromadorea</taxon>
        <taxon>Rhabditida</taxon>
        <taxon>Tylenchina</taxon>
        <taxon>Tylenchomorpha</taxon>
        <taxon>Tylenchoidea</taxon>
        <taxon>Meloidogynidae</taxon>
        <taxon>Meloidogyninae</taxon>
        <taxon>Meloidogyne</taxon>
    </lineage>
</organism>
<dbReference type="PANTHER" id="PTHR21531">
    <property type="entry name" value="LOW-TEMPERATURE VIABILITY PROTEIN LTV1-RELATED"/>
    <property type="match status" value="1"/>
</dbReference>
<dbReference type="GO" id="GO:0030688">
    <property type="term" value="C:preribosome, small subunit precursor"/>
    <property type="evidence" value="ECO:0007669"/>
    <property type="project" value="TreeGrafter"/>
</dbReference>